<evidence type="ECO:0000256" key="1">
    <source>
        <dbReference type="ARBA" id="ARBA00001974"/>
    </source>
</evidence>
<keyword evidence="7" id="KW-1185">Reference proteome</keyword>
<dbReference type="Pfam" id="PF01266">
    <property type="entry name" value="DAO"/>
    <property type="match status" value="1"/>
</dbReference>
<evidence type="ECO:0000313" key="7">
    <source>
        <dbReference type="Proteomes" id="UP000095209"/>
    </source>
</evidence>
<keyword evidence="3" id="KW-0285">Flavoprotein</keyword>
<organism evidence="6 7">
    <name type="scientific">Bacillus solimangrovi</name>
    <dbReference type="NCBI Taxonomy" id="1305675"/>
    <lineage>
        <taxon>Bacteria</taxon>
        <taxon>Bacillati</taxon>
        <taxon>Bacillota</taxon>
        <taxon>Bacilli</taxon>
        <taxon>Bacillales</taxon>
        <taxon>Bacillaceae</taxon>
        <taxon>Bacillus</taxon>
    </lineage>
</organism>
<gene>
    <name evidence="6" type="ORF">BFG57_16865</name>
</gene>
<sequence>MNEVMNKALQIAPGLENSTYVETKVGFRPFTPDFLPVIGYVPNVEGLLAANGLGSSGLTSGPYVGAELASLALGKPTELDIDNYDIRRAFD</sequence>
<comment type="cofactor">
    <cofactor evidence="1">
        <name>FAD</name>
        <dbReference type="ChEBI" id="CHEBI:57692"/>
    </cofactor>
</comment>
<dbReference type="PANTHER" id="PTHR13847">
    <property type="entry name" value="SARCOSINE DEHYDROGENASE-RELATED"/>
    <property type="match status" value="1"/>
</dbReference>
<dbReference type="OrthoDB" id="9805337at2"/>
<dbReference type="GO" id="GO:0016491">
    <property type="term" value="F:oxidoreductase activity"/>
    <property type="evidence" value="ECO:0007669"/>
    <property type="project" value="UniProtKB-KW"/>
</dbReference>
<dbReference type="PANTHER" id="PTHR13847:SF286">
    <property type="entry name" value="D-AMINO ACID DEHYDROGENASE"/>
    <property type="match status" value="1"/>
</dbReference>
<dbReference type="AlphaFoldDB" id="A0A1E5LDG1"/>
<dbReference type="Gene3D" id="3.50.50.60">
    <property type="entry name" value="FAD/NAD(P)-binding domain"/>
    <property type="match status" value="1"/>
</dbReference>
<dbReference type="SUPFAM" id="SSF51905">
    <property type="entry name" value="FAD/NAD(P)-binding domain"/>
    <property type="match status" value="1"/>
</dbReference>
<evidence type="ECO:0000259" key="5">
    <source>
        <dbReference type="Pfam" id="PF01266"/>
    </source>
</evidence>
<evidence type="ECO:0000313" key="6">
    <source>
        <dbReference type="EMBL" id="OEH92100.1"/>
    </source>
</evidence>
<evidence type="ECO:0000256" key="4">
    <source>
        <dbReference type="ARBA" id="ARBA00023002"/>
    </source>
</evidence>
<keyword evidence="4" id="KW-0560">Oxidoreductase</keyword>
<comment type="similarity">
    <text evidence="2">Belongs to the DadA oxidoreductase family.</text>
</comment>
<dbReference type="Gene3D" id="3.30.9.10">
    <property type="entry name" value="D-Amino Acid Oxidase, subunit A, domain 2"/>
    <property type="match status" value="1"/>
</dbReference>
<evidence type="ECO:0000256" key="3">
    <source>
        <dbReference type="ARBA" id="ARBA00022630"/>
    </source>
</evidence>
<accession>A0A1E5LDG1</accession>
<protein>
    <recommendedName>
        <fullName evidence="5">FAD dependent oxidoreductase domain-containing protein</fullName>
    </recommendedName>
</protein>
<dbReference type="STRING" id="1305675.BFG57_16865"/>
<name>A0A1E5LDG1_9BACI</name>
<dbReference type="GO" id="GO:0005737">
    <property type="term" value="C:cytoplasm"/>
    <property type="evidence" value="ECO:0007669"/>
    <property type="project" value="TreeGrafter"/>
</dbReference>
<comment type="caution">
    <text evidence="6">The sequence shown here is derived from an EMBL/GenBank/DDBJ whole genome shotgun (WGS) entry which is preliminary data.</text>
</comment>
<dbReference type="InterPro" id="IPR006076">
    <property type="entry name" value="FAD-dep_OxRdtase"/>
</dbReference>
<dbReference type="EMBL" id="MJEH01000035">
    <property type="protein sequence ID" value="OEH92100.1"/>
    <property type="molecule type" value="Genomic_DNA"/>
</dbReference>
<evidence type="ECO:0000256" key="2">
    <source>
        <dbReference type="ARBA" id="ARBA00009410"/>
    </source>
</evidence>
<proteinExistence type="inferred from homology"/>
<dbReference type="RefSeq" id="WP_069717896.1">
    <property type="nucleotide sequence ID" value="NZ_MJEH01000035.1"/>
</dbReference>
<reference evidence="6 7" key="1">
    <citation type="submission" date="2016-08" db="EMBL/GenBank/DDBJ databases">
        <title>Genome of Bacillus solimangrovi GH2-4.</title>
        <authorList>
            <person name="Lim S."/>
            <person name="Kim B.-C."/>
        </authorList>
    </citation>
    <scope>NUCLEOTIDE SEQUENCE [LARGE SCALE GENOMIC DNA]</scope>
    <source>
        <strain evidence="6 7">GH2-4</strain>
    </source>
</reference>
<dbReference type="InterPro" id="IPR036188">
    <property type="entry name" value="FAD/NAD-bd_sf"/>
</dbReference>
<dbReference type="Proteomes" id="UP000095209">
    <property type="component" value="Unassembled WGS sequence"/>
</dbReference>
<feature type="domain" description="FAD dependent oxidoreductase" evidence="5">
    <location>
        <begin position="2"/>
        <end position="71"/>
    </location>
</feature>